<dbReference type="EMBL" id="VSRR010020958">
    <property type="protein sequence ID" value="MPC63551.1"/>
    <property type="molecule type" value="Genomic_DNA"/>
</dbReference>
<protein>
    <submittedName>
        <fullName evidence="2">Uncharacterized protein</fullName>
    </submittedName>
</protein>
<evidence type="ECO:0000313" key="3">
    <source>
        <dbReference type="Proteomes" id="UP000324222"/>
    </source>
</evidence>
<evidence type="ECO:0000313" key="2">
    <source>
        <dbReference type="EMBL" id="MPC63551.1"/>
    </source>
</evidence>
<keyword evidence="3" id="KW-1185">Reference proteome</keyword>
<feature type="signal peptide" evidence="1">
    <location>
        <begin position="1"/>
        <end position="18"/>
    </location>
</feature>
<keyword evidence="1" id="KW-0732">Signal</keyword>
<name>A0A5B7GTJ0_PORTR</name>
<comment type="caution">
    <text evidence="2">The sequence shown here is derived from an EMBL/GenBank/DDBJ whole genome shotgun (WGS) entry which is preliminary data.</text>
</comment>
<reference evidence="2 3" key="1">
    <citation type="submission" date="2019-05" db="EMBL/GenBank/DDBJ databases">
        <title>Another draft genome of Portunus trituberculatus and its Hox gene families provides insights of decapod evolution.</title>
        <authorList>
            <person name="Jeong J.-H."/>
            <person name="Song I."/>
            <person name="Kim S."/>
            <person name="Choi T."/>
            <person name="Kim D."/>
            <person name="Ryu S."/>
            <person name="Kim W."/>
        </authorList>
    </citation>
    <scope>NUCLEOTIDE SEQUENCE [LARGE SCALE GENOMIC DNA]</scope>
    <source>
        <tissue evidence="2">Muscle</tissue>
    </source>
</reference>
<sequence>MLVLLVFWLPGGRRSCLAEHKGGGFHSIHPCCINYSTHMTSLKHHHASTLGSVLISFCSEYTITPLINPFISMGCLVDLAVLSATAFTAQNQGLACCGGSAFGYRVR</sequence>
<organism evidence="2 3">
    <name type="scientific">Portunus trituberculatus</name>
    <name type="common">Swimming crab</name>
    <name type="synonym">Neptunus trituberculatus</name>
    <dbReference type="NCBI Taxonomy" id="210409"/>
    <lineage>
        <taxon>Eukaryota</taxon>
        <taxon>Metazoa</taxon>
        <taxon>Ecdysozoa</taxon>
        <taxon>Arthropoda</taxon>
        <taxon>Crustacea</taxon>
        <taxon>Multicrustacea</taxon>
        <taxon>Malacostraca</taxon>
        <taxon>Eumalacostraca</taxon>
        <taxon>Eucarida</taxon>
        <taxon>Decapoda</taxon>
        <taxon>Pleocyemata</taxon>
        <taxon>Brachyura</taxon>
        <taxon>Eubrachyura</taxon>
        <taxon>Portunoidea</taxon>
        <taxon>Portunidae</taxon>
        <taxon>Portuninae</taxon>
        <taxon>Portunus</taxon>
    </lineage>
</organism>
<proteinExistence type="predicted"/>
<dbReference type="Proteomes" id="UP000324222">
    <property type="component" value="Unassembled WGS sequence"/>
</dbReference>
<evidence type="ECO:0000256" key="1">
    <source>
        <dbReference type="SAM" id="SignalP"/>
    </source>
</evidence>
<gene>
    <name evidence="2" type="ORF">E2C01_057650</name>
</gene>
<accession>A0A5B7GTJ0</accession>
<dbReference type="AlphaFoldDB" id="A0A5B7GTJ0"/>
<feature type="chain" id="PRO_5023084900" evidence="1">
    <location>
        <begin position="19"/>
        <end position="107"/>
    </location>
</feature>